<name>A0ABM5QYM8_STRLI</name>
<dbReference type="RefSeq" id="WP_003973303.1">
    <property type="nucleotide sequence ID" value="NZ_CP009124.1"/>
</dbReference>
<dbReference type="EMBL" id="CP009124">
    <property type="protein sequence ID" value="AIJ13003.1"/>
    <property type="molecule type" value="Genomic_DNA"/>
</dbReference>
<dbReference type="GeneID" id="91383334"/>
<sequence>MKLGRNGYVTAVAAIALAALGCAAYLFRIPPFSEENGEINASAVCQSLGSASKAKTALTSVLPEASSYAFDDEVQLRTDSDDSYRSDCLVSGDGNQLMSVTAEMMRDEPLKDWVESEVAESAGQQHLSPFLGEVKSAASPSVAAIFMPCVSPGNIPGGQYNISIVVHLKNAKNASATDRRESLIELAKGAAEYAQDKGKCNAPSELSA</sequence>
<reference evidence="2" key="1">
    <citation type="submission" date="2014-08" db="EMBL/GenBank/DDBJ databases">
        <title>Complete genome sequence of Streptomyces lividans TK24.</title>
        <authorList>
            <consortium name="StrepSynth"/>
            <person name="Ruckert C."/>
            <person name="Fridjonson O.H."/>
            <person name="Lambert C."/>
            <person name="van Wezel G.P."/>
            <person name="Bernaerts K."/>
            <person name="Anne J."/>
            <person name="Economou A."/>
            <person name="Kalinowski J."/>
        </authorList>
    </citation>
    <scope>NUCLEOTIDE SEQUENCE [LARGE SCALE GENOMIC DNA]</scope>
    <source>
        <strain evidence="2">TK24</strain>
    </source>
</reference>
<evidence type="ECO:0000313" key="2">
    <source>
        <dbReference type="Proteomes" id="UP000028682"/>
    </source>
</evidence>
<dbReference type="PROSITE" id="PS51257">
    <property type="entry name" value="PROKAR_LIPOPROTEIN"/>
    <property type="match status" value="1"/>
</dbReference>
<keyword evidence="2" id="KW-1185">Reference proteome</keyword>
<organism evidence="1 2">
    <name type="scientific">Streptomyces lividans TK24</name>
    <dbReference type="NCBI Taxonomy" id="457428"/>
    <lineage>
        <taxon>Bacteria</taxon>
        <taxon>Bacillati</taxon>
        <taxon>Actinomycetota</taxon>
        <taxon>Actinomycetes</taxon>
        <taxon>Kitasatosporales</taxon>
        <taxon>Streptomycetaceae</taxon>
        <taxon>Streptomyces</taxon>
    </lineage>
</organism>
<proteinExistence type="predicted"/>
<gene>
    <name evidence="1" type="ORF">SLIV_10015</name>
</gene>
<evidence type="ECO:0000313" key="1">
    <source>
        <dbReference type="EMBL" id="AIJ13003.1"/>
    </source>
</evidence>
<protein>
    <recommendedName>
        <fullName evidence="3">Secreted protein</fullName>
    </recommendedName>
</protein>
<evidence type="ECO:0008006" key="3">
    <source>
        <dbReference type="Google" id="ProtNLM"/>
    </source>
</evidence>
<accession>A0ABM5QYM8</accession>
<dbReference type="Proteomes" id="UP000028682">
    <property type="component" value="Chromosome"/>
</dbReference>